<evidence type="ECO:0000313" key="2">
    <source>
        <dbReference type="Proteomes" id="UP000567293"/>
    </source>
</evidence>
<accession>A0A7V8SVS9</accession>
<reference evidence="1" key="1">
    <citation type="submission" date="2020-06" db="EMBL/GenBank/DDBJ databases">
        <title>Legume-microbial interactions unlock mineral nutrients during tropical forest succession.</title>
        <authorList>
            <person name="Epihov D.Z."/>
        </authorList>
    </citation>
    <scope>NUCLEOTIDE SEQUENCE [LARGE SCALE GENOMIC DNA]</scope>
    <source>
        <strain evidence="1">Pan2503</strain>
    </source>
</reference>
<dbReference type="AlphaFoldDB" id="A0A7V8SVS9"/>
<protein>
    <submittedName>
        <fullName evidence="1">Uncharacterized protein</fullName>
    </submittedName>
</protein>
<comment type="caution">
    <text evidence="1">The sequence shown here is derived from an EMBL/GenBank/DDBJ whole genome shotgun (WGS) entry which is preliminary data.</text>
</comment>
<gene>
    <name evidence="1" type="ORF">HRJ53_04225</name>
</gene>
<keyword evidence="2" id="KW-1185">Reference proteome</keyword>
<name>A0A7V8SVS9_9BACT</name>
<evidence type="ECO:0000313" key="1">
    <source>
        <dbReference type="EMBL" id="MBA0084181.1"/>
    </source>
</evidence>
<organism evidence="1 2">
    <name type="scientific">Candidatus Acidiferrum panamense</name>
    <dbReference type="NCBI Taxonomy" id="2741543"/>
    <lineage>
        <taxon>Bacteria</taxon>
        <taxon>Pseudomonadati</taxon>
        <taxon>Acidobacteriota</taxon>
        <taxon>Terriglobia</taxon>
        <taxon>Candidatus Acidiferrales</taxon>
        <taxon>Candidatus Acidiferrum</taxon>
    </lineage>
</organism>
<dbReference type="Proteomes" id="UP000567293">
    <property type="component" value="Unassembled WGS sequence"/>
</dbReference>
<proteinExistence type="predicted"/>
<dbReference type="EMBL" id="JACDQQ010000407">
    <property type="protein sequence ID" value="MBA0084181.1"/>
    <property type="molecule type" value="Genomic_DNA"/>
</dbReference>
<sequence length="116" mass="13103">MVYVNRRLLGQQRDKLYREALRMELAAAGEDLKKLREIARVHIEKAAGGDMQAIKELADRLDGRPAQILEHSGPETPVIRFVREIVHVTETRESLDKEINADFTEVKAISSNGHGD</sequence>